<evidence type="ECO:0000313" key="1">
    <source>
        <dbReference type="EMBL" id="VEB97323.1"/>
    </source>
</evidence>
<reference evidence="1 3" key="1">
    <citation type="submission" date="2018-12" db="EMBL/GenBank/DDBJ databases">
        <authorList>
            <consortium name="Pathogen Informatics"/>
        </authorList>
    </citation>
    <scope>NUCLEOTIDE SEQUENCE [LARGE SCALE GENOMIC DNA]</scope>
    <source>
        <strain evidence="1 3">NCTC11466</strain>
    </source>
</reference>
<dbReference type="OrthoDB" id="6629819at2"/>
<dbReference type="AlphaFoldDB" id="A0A3S4JZ63"/>
<dbReference type="KEGG" id="clap:NCTC11466_02088"/>
<dbReference type="EMBL" id="LR134201">
    <property type="protein sequence ID" value="VEB99996.1"/>
    <property type="molecule type" value="Genomic_DNA"/>
</dbReference>
<keyword evidence="3" id="KW-1185">Reference proteome</keyword>
<dbReference type="RefSeq" id="WP_126356132.1">
    <property type="nucleotide sequence ID" value="NZ_LR134201.1"/>
</dbReference>
<dbReference type="KEGG" id="clap:NCTC11466_03510"/>
<name>A0A3S4JZ63_9ENTR</name>
<gene>
    <name evidence="1" type="ORF">NCTC11466_02088</name>
    <name evidence="2" type="ORF">NCTC11466_03510</name>
</gene>
<sequence length="56" mass="5873">MLTPSETTSYERNSNTAAGLCAGCARVLDDDEVHCCNECASDAYIETGKKGVNSNG</sequence>
<organism evidence="1 3">
    <name type="scientific">Cedecea lapagei</name>
    <dbReference type="NCBI Taxonomy" id="158823"/>
    <lineage>
        <taxon>Bacteria</taxon>
        <taxon>Pseudomonadati</taxon>
        <taxon>Pseudomonadota</taxon>
        <taxon>Gammaproteobacteria</taxon>
        <taxon>Enterobacterales</taxon>
        <taxon>Enterobacteriaceae</taxon>
        <taxon>Cedecea</taxon>
    </lineage>
</organism>
<accession>A0A3S4JZ63</accession>
<dbReference type="Proteomes" id="UP000274122">
    <property type="component" value="Chromosome"/>
</dbReference>
<evidence type="ECO:0000313" key="3">
    <source>
        <dbReference type="Proteomes" id="UP000274122"/>
    </source>
</evidence>
<proteinExistence type="predicted"/>
<dbReference type="EMBL" id="LR134201">
    <property type="protein sequence ID" value="VEB97323.1"/>
    <property type="molecule type" value="Genomic_DNA"/>
</dbReference>
<evidence type="ECO:0000313" key="2">
    <source>
        <dbReference type="EMBL" id="VEB99996.1"/>
    </source>
</evidence>
<protein>
    <submittedName>
        <fullName evidence="1">NinF protein</fullName>
    </submittedName>
</protein>